<feature type="region of interest" description="Disordered" evidence="1">
    <location>
        <begin position="34"/>
        <end position="58"/>
    </location>
</feature>
<keyword evidence="3" id="KW-1185">Reference proteome</keyword>
<evidence type="ECO:0000313" key="3">
    <source>
        <dbReference type="Proteomes" id="UP000799424"/>
    </source>
</evidence>
<organism evidence="2 3">
    <name type="scientific">Ophiobolus disseminans</name>
    <dbReference type="NCBI Taxonomy" id="1469910"/>
    <lineage>
        <taxon>Eukaryota</taxon>
        <taxon>Fungi</taxon>
        <taxon>Dikarya</taxon>
        <taxon>Ascomycota</taxon>
        <taxon>Pezizomycotina</taxon>
        <taxon>Dothideomycetes</taxon>
        <taxon>Pleosporomycetidae</taxon>
        <taxon>Pleosporales</taxon>
        <taxon>Pleosporineae</taxon>
        <taxon>Phaeosphaeriaceae</taxon>
        <taxon>Ophiobolus</taxon>
    </lineage>
</organism>
<evidence type="ECO:0000313" key="2">
    <source>
        <dbReference type="EMBL" id="KAF2820693.1"/>
    </source>
</evidence>
<reference evidence="2" key="1">
    <citation type="journal article" date="2020" name="Stud. Mycol.">
        <title>101 Dothideomycetes genomes: a test case for predicting lifestyles and emergence of pathogens.</title>
        <authorList>
            <person name="Haridas S."/>
            <person name="Albert R."/>
            <person name="Binder M."/>
            <person name="Bloem J."/>
            <person name="Labutti K."/>
            <person name="Salamov A."/>
            <person name="Andreopoulos B."/>
            <person name="Baker S."/>
            <person name="Barry K."/>
            <person name="Bills G."/>
            <person name="Bluhm B."/>
            <person name="Cannon C."/>
            <person name="Castanera R."/>
            <person name="Culley D."/>
            <person name="Daum C."/>
            <person name="Ezra D."/>
            <person name="Gonzalez J."/>
            <person name="Henrissat B."/>
            <person name="Kuo A."/>
            <person name="Liang C."/>
            <person name="Lipzen A."/>
            <person name="Lutzoni F."/>
            <person name="Magnuson J."/>
            <person name="Mondo S."/>
            <person name="Nolan M."/>
            <person name="Ohm R."/>
            <person name="Pangilinan J."/>
            <person name="Park H.-J."/>
            <person name="Ramirez L."/>
            <person name="Alfaro M."/>
            <person name="Sun H."/>
            <person name="Tritt A."/>
            <person name="Yoshinaga Y."/>
            <person name="Zwiers L.-H."/>
            <person name="Turgeon B."/>
            <person name="Goodwin S."/>
            <person name="Spatafora J."/>
            <person name="Crous P."/>
            <person name="Grigoriev I."/>
        </authorList>
    </citation>
    <scope>NUCLEOTIDE SEQUENCE</scope>
    <source>
        <strain evidence="2">CBS 113818</strain>
    </source>
</reference>
<sequence>MTDQNVNVTWLLGDQHSAISTSFVPSEYLVPPNMSPKQFARHPKNSKQGKSNQPVEVKPTRHLRVTEREHDDTEPIDPNRFPWAELIPNWSELDPNTKNPSMDKKFTKGHHVPHGDHGKKKKDFEKFTFGFCLEWILDTDGTWVRCCNTFTTDSNQCTVHGKTTHKDGCTQIWKLMKDGKTGYWGMLKNRNVSKEVAPMSVEQQNRLEYEQMEEEVRRRVDDGEDFDDMFDELKADYDEKKELRQKISRQQAREKSVMGSRETSVAAPVNPDPRKAGNGKSVASIPALQTKATRNPNQRGKGAVKAATAASSNWQTKLPSLSEDVDP</sequence>
<protein>
    <submittedName>
        <fullName evidence="2">Uncharacterized protein</fullName>
    </submittedName>
</protein>
<evidence type="ECO:0000256" key="1">
    <source>
        <dbReference type="SAM" id="MobiDB-lite"/>
    </source>
</evidence>
<proteinExistence type="predicted"/>
<dbReference type="Proteomes" id="UP000799424">
    <property type="component" value="Unassembled WGS sequence"/>
</dbReference>
<gene>
    <name evidence="2" type="ORF">CC86DRAFT_459646</name>
</gene>
<accession>A0A6A6ZIW6</accession>
<feature type="compositionally biased region" description="Basic and acidic residues" evidence="1">
    <location>
        <begin position="247"/>
        <end position="256"/>
    </location>
</feature>
<dbReference type="EMBL" id="MU006240">
    <property type="protein sequence ID" value="KAF2820693.1"/>
    <property type="molecule type" value="Genomic_DNA"/>
</dbReference>
<dbReference type="AlphaFoldDB" id="A0A6A6ZIW6"/>
<name>A0A6A6ZIW6_9PLEO</name>
<feature type="compositionally biased region" description="Polar residues" evidence="1">
    <location>
        <begin position="309"/>
        <end position="319"/>
    </location>
</feature>
<feature type="region of interest" description="Disordered" evidence="1">
    <location>
        <begin position="247"/>
        <end position="327"/>
    </location>
</feature>
<dbReference type="OrthoDB" id="3797403at2759"/>